<gene>
    <name evidence="11" type="primary">g9746</name>
    <name evidence="11" type="ORF">VP750_LOCUS8779</name>
</gene>
<organism evidence="11 12">
    <name type="scientific">Coccomyxa viridis</name>
    <dbReference type="NCBI Taxonomy" id="1274662"/>
    <lineage>
        <taxon>Eukaryota</taxon>
        <taxon>Viridiplantae</taxon>
        <taxon>Chlorophyta</taxon>
        <taxon>core chlorophytes</taxon>
        <taxon>Trebouxiophyceae</taxon>
        <taxon>Trebouxiophyceae incertae sedis</taxon>
        <taxon>Coccomyxaceae</taxon>
        <taxon>Coccomyxa</taxon>
    </lineage>
</organism>
<keyword evidence="8" id="KW-0603">Photosystem I</keyword>
<name>A0ABP1GAP6_9CHLO</name>
<evidence type="ECO:0000256" key="5">
    <source>
        <dbReference type="ARBA" id="ARBA00022531"/>
    </source>
</evidence>
<evidence type="ECO:0000256" key="6">
    <source>
        <dbReference type="ARBA" id="ARBA00022640"/>
    </source>
</evidence>
<reference evidence="11 12" key="1">
    <citation type="submission" date="2024-06" db="EMBL/GenBank/DDBJ databases">
        <authorList>
            <person name="Kraege A."/>
            <person name="Thomma B."/>
        </authorList>
    </citation>
    <scope>NUCLEOTIDE SEQUENCE [LARGE SCALE GENOMIC DNA]</scope>
</reference>
<evidence type="ECO:0000256" key="8">
    <source>
        <dbReference type="ARBA" id="ARBA00022836"/>
    </source>
</evidence>
<evidence type="ECO:0000256" key="2">
    <source>
        <dbReference type="ARBA" id="ARBA00004581"/>
    </source>
</evidence>
<keyword evidence="7" id="KW-0812">Transmembrane</keyword>
<keyword evidence="5" id="KW-0602">Photosynthesis</keyword>
<evidence type="ECO:0000313" key="11">
    <source>
        <dbReference type="EMBL" id="CAL5226873.1"/>
    </source>
</evidence>
<keyword evidence="4" id="KW-0150">Chloroplast</keyword>
<evidence type="ECO:0000256" key="9">
    <source>
        <dbReference type="ARBA" id="ARBA00023078"/>
    </source>
</evidence>
<evidence type="ECO:0000256" key="1">
    <source>
        <dbReference type="ARBA" id="ARBA00002502"/>
    </source>
</evidence>
<dbReference type="PANTHER" id="PTHR34787:SF1">
    <property type="entry name" value="PHOTOSYSTEM I REACTION CENTER SUBUNIT VI-2, CHLOROPLASTIC"/>
    <property type="match status" value="1"/>
</dbReference>
<dbReference type="EMBL" id="CAXHTA020000016">
    <property type="protein sequence ID" value="CAL5226873.1"/>
    <property type="molecule type" value="Genomic_DNA"/>
</dbReference>
<sequence>MASAMTSLKVNTYLAGSSVRRPCARAQARRQPLRAAGPVRAKYGSDSEFFDLDDLEDTTGSWELYGQEDEKRYPSLQAEFFNRAAGPLTRRESLLAFTFVGGAASILLWGAKGTKDVALPITVGPKKGGEKGPRGKL</sequence>
<comment type="subcellular location">
    <subcellularLocation>
        <location evidence="2">Plastid</location>
        <location evidence="2">Chloroplast thylakoid membrane</location>
        <topology evidence="2">Single-pass membrane protein</topology>
    </subcellularLocation>
</comment>
<comment type="caution">
    <text evidence="11">The sequence shown here is derived from an EMBL/GenBank/DDBJ whole genome shotgun (WGS) entry which is preliminary data.</text>
</comment>
<protein>
    <submittedName>
        <fullName evidence="11">G9746 protein</fullName>
    </submittedName>
</protein>
<evidence type="ECO:0000313" key="12">
    <source>
        <dbReference type="Proteomes" id="UP001497392"/>
    </source>
</evidence>
<dbReference type="InterPro" id="IPR004928">
    <property type="entry name" value="PSI_PsaH"/>
</dbReference>
<keyword evidence="12" id="KW-1185">Reference proteome</keyword>
<evidence type="ECO:0000256" key="3">
    <source>
        <dbReference type="ARBA" id="ARBA00010155"/>
    </source>
</evidence>
<comment type="function">
    <text evidence="1">Possible role could be the docking of the LHC I antenna complex to the core complex.</text>
</comment>
<keyword evidence="6" id="KW-0934">Plastid</keyword>
<dbReference type="PANTHER" id="PTHR34787">
    <property type="entry name" value="PHOTOSYSTEM I REACTION CENTER SUBUNIT VI-2, CHLOROPLASTIC"/>
    <property type="match status" value="1"/>
</dbReference>
<proteinExistence type="inferred from homology"/>
<evidence type="ECO:0000256" key="10">
    <source>
        <dbReference type="ARBA" id="ARBA00023136"/>
    </source>
</evidence>
<comment type="similarity">
    <text evidence="3">Belongs to the psaH family.</text>
</comment>
<keyword evidence="10" id="KW-0472">Membrane</keyword>
<evidence type="ECO:0000256" key="4">
    <source>
        <dbReference type="ARBA" id="ARBA00022528"/>
    </source>
</evidence>
<dbReference type="Proteomes" id="UP001497392">
    <property type="component" value="Unassembled WGS sequence"/>
</dbReference>
<evidence type="ECO:0000256" key="7">
    <source>
        <dbReference type="ARBA" id="ARBA00022692"/>
    </source>
</evidence>
<dbReference type="Pfam" id="PF03244">
    <property type="entry name" value="PSI_PsaH"/>
    <property type="match status" value="1"/>
</dbReference>
<keyword evidence="9" id="KW-0793">Thylakoid</keyword>
<accession>A0ABP1GAP6</accession>